<dbReference type="InterPro" id="IPR023365">
    <property type="entry name" value="Sortase_dom-sf"/>
</dbReference>
<dbReference type="Gene3D" id="2.40.260.10">
    <property type="entry name" value="Sortase"/>
    <property type="match status" value="1"/>
</dbReference>
<protein>
    <submittedName>
        <fullName evidence="2">Sortase family protein</fullName>
    </submittedName>
</protein>
<dbReference type="Proteomes" id="UP000295151">
    <property type="component" value="Unassembled WGS sequence"/>
</dbReference>
<accession>A0A4R7SVY6</accession>
<dbReference type="InterPro" id="IPR042001">
    <property type="entry name" value="Sortase_F"/>
</dbReference>
<organism evidence="2 3">
    <name type="scientific">Kribbella voronezhensis</name>
    <dbReference type="NCBI Taxonomy" id="2512212"/>
    <lineage>
        <taxon>Bacteria</taxon>
        <taxon>Bacillati</taxon>
        <taxon>Actinomycetota</taxon>
        <taxon>Actinomycetes</taxon>
        <taxon>Propionibacteriales</taxon>
        <taxon>Kribbellaceae</taxon>
        <taxon>Kribbella</taxon>
    </lineage>
</organism>
<keyword evidence="3" id="KW-1185">Reference proteome</keyword>
<comment type="caution">
    <text evidence="2">The sequence shown here is derived from an EMBL/GenBank/DDBJ whole genome shotgun (WGS) entry which is preliminary data.</text>
</comment>
<reference evidence="2 3" key="1">
    <citation type="submission" date="2019-03" db="EMBL/GenBank/DDBJ databases">
        <title>Genomic Encyclopedia of Type Strains, Phase III (KMG-III): the genomes of soil and plant-associated and newly described type strains.</title>
        <authorList>
            <person name="Whitman W."/>
        </authorList>
    </citation>
    <scope>NUCLEOTIDE SEQUENCE [LARGE SCALE GENOMIC DNA]</scope>
    <source>
        <strain evidence="2 3">VKM Ac-2575</strain>
    </source>
</reference>
<dbReference type="CDD" id="cd05829">
    <property type="entry name" value="Sortase_F"/>
    <property type="match status" value="1"/>
</dbReference>
<dbReference type="AlphaFoldDB" id="A0A4R7SVY6"/>
<dbReference type="Pfam" id="PF04203">
    <property type="entry name" value="Sortase"/>
    <property type="match status" value="1"/>
</dbReference>
<dbReference type="SUPFAM" id="SSF63817">
    <property type="entry name" value="Sortase"/>
    <property type="match status" value="1"/>
</dbReference>
<gene>
    <name evidence="2" type="ORF">EV138_5825</name>
</gene>
<evidence type="ECO:0000313" key="2">
    <source>
        <dbReference type="EMBL" id="TDU83361.1"/>
    </source>
</evidence>
<keyword evidence="1" id="KW-0378">Hydrolase</keyword>
<dbReference type="EMBL" id="SOCE01000002">
    <property type="protein sequence ID" value="TDU83361.1"/>
    <property type="molecule type" value="Genomic_DNA"/>
</dbReference>
<proteinExistence type="predicted"/>
<dbReference type="InterPro" id="IPR005754">
    <property type="entry name" value="Sortase"/>
</dbReference>
<name>A0A4R7SVY6_9ACTN</name>
<sequence>MPIRLVVAGAALTMPVKSVGVGADGQMALPADPSTIGWYRFGPGPADRAGSVVLGGHLDSREFGVGPLARLRKVRPGDLIEITMTDGTVAGYRVTTVKDIPKQKLAVDDLFDREGSRRLRIVTCGGPYDADAGGYRDNLVVTAVASS</sequence>
<dbReference type="GO" id="GO:0016787">
    <property type="term" value="F:hydrolase activity"/>
    <property type="evidence" value="ECO:0007669"/>
    <property type="project" value="UniProtKB-KW"/>
</dbReference>
<evidence type="ECO:0000256" key="1">
    <source>
        <dbReference type="ARBA" id="ARBA00022801"/>
    </source>
</evidence>
<evidence type="ECO:0000313" key="3">
    <source>
        <dbReference type="Proteomes" id="UP000295151"/>
    </source>
</evidence>